<evidence type="ECO:0000256" key="6">
    <source>
        <dbReference type="ARBA" id="ARBA00023163"/>
    </source>
</evidence>
<dbReference type="PANTHER" id="PTHR44215:SF1">
    <property type="entry name" value="WD REPEAT-CONTAINING PROTEIN 75"/>
    <property type="match status" value="1"/>
</dbReference>
<name>B6JYU4_SCHJY</name>
<organism evidence="10 12">
    <name type="scientific">Schizosaccharomyces japonicus (strain yFS275 / FY16936)</name>
    <name type="common">Fission yeast</name>
    <dbReference type="NCBI Taxonomy" id="402676"/>
    <lineage>
        <taxon>Eukaryota</taxon>
        <taxon>Fungi</taxon>
        <taxon>Dikarya</taxon>
        <taxon>Ascomycota</taxon>
        <taxon>Taphrinomycotina</taxon>
        <taxon>Schizosaccharomycetes</taxon>
        <taxon>Schizosaccharomycetales</taxon>
        <taxon>Schizosaccharomycetaceae</taxon>
        <taxon>Schizosaccharomyces</taxon>
    </lineage>
</organism>
<keyword evidence="12" id="KW-1185">Reference proteome</keyword>
<evidence type="ECO:0000256" key="2">
    <source>
        <dbReference type="ARBA" id="ARBA00022517"/>
    </source>
</evidence>
<evidence type="ECO:0000259" key="9">
    <source>
        <dbReference type="Pfam" id="PF23769"/>
    </source>
</evidence>
<proteinExistence type="predicted"/>
<dbReference type="SUPFAM" id="SSF69322">
    <property type="entry name" value="Tricorn protease domain 2"/>
    <property type="match status" value="1"/>
</dbReference>
<dbReference type="PROSITE" id="PS50294">
    <property type="entry name" value="WD_REPEATS_REGION"/>
    <property type="match status" value="1"/>
</dbReference>
<dbReference type="VEuPathDB" id="FungiDB:SJAG_01764"/>
<gene>
    <name evidence="11" type="primary">nan1</name>
    <name evidence="10" type="ORF">SJAG_01764</name>
</gene>
<evidence type="ECO:0000256" key="5">
    <source>
        <dbReference type="ARBA" id="ARBA00022737"/>
    </source>
</evidence>
<reference evidence="10 12" key="1">
    <citation type="journal article" date="2011" name="Science">
        <title>Comparative functional genomics of the fission yeasts.</title>
        <authorList>
            <person name="Rhind N."/>
            <person name="Chen Z."/>
            <person name="Yassour M."/>
            <person name="Thompson D.A."/>
            <person name="Haas B.J."/>
            <person name="Habib N."/>
            <person name="Wapinski I."/>
            <person name="Roy S."/>
            <person name="Lin M.F."/>
            <person name="Heiman D.I."/>
            <person name="Young S.K."/>
            <person name="Furuya K."/>
            <person name="Guo Y."/>
            <person name="Pidoux A."/>
            <person name="Chen H.M."/>
            <person name="Robbertse B."/>
            <person name="Goldberg J.M."/>
            <person name="Aoki K."/>
            <person name="Bayne E.H."/>
            <person name="Berlin A.M."/>
            <person name="Desjardins C.A."/>
            <person name="Dobbs E."/>
            <person name="Dukaj L."/>
            <person name="Fan L."/>
            <person name="FitzGerald M.G."/>
            <person name="French C."/>
            <person name="Gujja S."/>
            <person name="Hansen K."/>
            <person name="Keifenheim D."/>
            <person name="Levin J.Z."/>
            <person name="Mosher R.A."/>
            <person name="Mueller C.A."/>
            <person name="Pfiffner J."/>
            <person name="Priest M."/>
            <person name="Russ C."/>
            <person name="Smialowska A."/>
            <person name="Swoboda P."/>
            <person name="Sykes S.M."/>
            <person name="Vaughn M."/>
            <person name="Vengrova S."/>
            <person name="Yoder R."/>
            <person name="Zeng Q."/>
            <person name="Allshire R."/>
            <person name="Baulcombe D."/>
            <person name="Birren B.W."/>
            <person name="Brown W."/>
            <person name="Ekwall K."/>
            <person name="Kellis M."/>
            <person name="Leatherwood J."/>
            <person name="Levin H."/>
            <person name="Margalit H."/>
            <person name="Martienssen R."/>
            <person name="Nieduszynski C.A."/>
            <person name="Spatafora J.W."/>
            <person name="Friedman N."/>
            <person name="Dalgaard J.Z."/>
            <person name="Baumann P."/>
            <person name="Niki H."/>
            <person name="Regev A."/>
            <person name="Nusbaum C."/>
        </authorList>
    </citation>
    <scope>NUCLEOTIDE SEQUENCE [LARGE SCALE GENOMIC DNA]</scope>
    <source>
        <strain evidence="12">yFS275 / FY16936</strain>
    </source>
</reference>
<dbReference type="STRING" id="402676.B6JYU4"/>
<dbReference type="Proteomes" id="UP000001744">
    <property type="component" value="Unassembled WGS sequence"/>
</dbReference>
<sequence>FIIVTYERFAGVFSLVTGECISKIAFPGAKEGLTPVASLLSPSNEFELSVVFNNGLICVYDWSTSTCLRAMDLSTQVYAANFAGSTLYVVAQSAELCEAKAEKNNTESFALYALTASNENGVDVLQPAFVCGVPSFHSFSATQYENATILALTTNDKLLLVFPRQRKKRQVRFDLKEIPFTNQTPELVQLFGNKVAVSDSEGKVIVYQNIQRPKLAAPRVFHWHANPIRGLAWALDGNYLLSGGSEGVLVLWQLETAQRQYLPRLGSSLHAIAVSPNNQQYAVYMGDNSVQVIGTADLNKQVHIRGLAPSSVVRKTGFSMNSSSSAAVTMNLSVVHPTGDLLYLSSSFFNGHSAILQQYSLDTDSTVHCFEVARYSYGNTSKGAMQAIAENALQKNYSLITRVDDPHGFGKPCAEIDYFPLETRLRVSGNGCFLKALEPFSSALTCSADGSLLAYAHDSRVYLVDADSLETVSSFNIPFSGQIENARFVGSEYLVVVAHRRLLVWNVIVGEATWTLDSKFSGLLETAGTDTFAVIDTNSVYSRLLVFRVTSPVIVSMHVIKSKPQALLYSHHSFVVIDSRYVIHLYGRPIAKWAVSASAFSTDARSVLGDFSSALTTSRVTDAAEETVDHAVYKRLTRDKIHNLFDVPSTTEVDMEGMFRDLSRLAVGEPLGQLGVQLVSPSA</sequence>
<keyword evidence="7" id="KW-0539">Nucleus</keyword>
<dbReference type="EMBL" id="KE651168">
    <property type="protein sequence ID" value="EEB06712.2"/>
    <property type="molecule type" value="Genomic_DNA"/>
</dbReference>
<evidence type="ECO:0000256" key="3">
    <source>
        <dbReference type="ARBA" id="ARBA00022552"/>
    </source>
</evidence>
<dbReference type="InterPro" id="IPR053826">
    <property type="entry name" value="WDR75"/>
</dbReference>
<feature type="domain" description="WD repeat-containing protein 75 second beta-propeller" evidence="9">
    <location>
        <begin position="445"/>
        <end position="562"/>
    </location>
</feature>
<accession>B6JYU4</accession>
<dbReference type="GO" id="GO:0032040">
    <property type="term" value="C:small-subunit processome"/>
    <property type="evidence" value="ECO:0007669"/>
    <property type="project" value="EnsemblFungi"/>
</dbReference>
<evidence type="ECO:0000256" key="8">
    <source>
        <dbReference type="PROSITE-ProRule" id="PRU00221"/>
    </source>
</evidence>
<evidence type="ECO:0000313" key="11">
    <source>
        <dbReference type="JaponicusDB" id="SJAG_01764"/>
    </source>
</evidence>
<dbReference type="JaponicusDB" id="SJAG_01764">
    <property type="gene designation" value="nan1"/>
</dbReference>
<dbReference type="RefSeq" id="XP_002173005.2">
    <property type="nucleotide sequence ID" value="XM_002172969.2"/>
</dbReference>
<comment type="subcellular location">
    <subcellularLocation>
        <location evidence="1">Nucleus</location>
        <location evidence="1">Nucleolus</location>
    </subcellularLocation>
</comment>
<dbReference type="GO" id="GO:0045943">
    <property type="term" value="P:positive regulation of transcription by RNA polymerase I"/>
    <property type="evidence" value="ECO:0000318"/>
    <property type="project" value="GO_Central"/>
</dbReference>
<dbReference type="eggNOG" id="KOG1963">
    <property type="taxonomic scope" value="Eukaryota"/>
</dbReference>
<dbReference type="PANTHER" id="PTHR44215">
    <property type="entry name" value="WD REPEAT-CONTAINING PROTEIN 75"/>
    <property type="match status" value="1"/>
</dbReference>
<evidence type="ECO:0000313" key="12">
    <source>
        <dbReference type="Proteomes" id="UP000001744"/>
    </source>
</evidence>
<protein>
    <submittedName>
        <fullName evidence="10">U3 snoRNP-associated protein Nan1</fullName>
    </submittedName>
</protein>
<dbReference type="InterPro" id="IPR001680">
    <property type="entry name" value="WD40_rpt"/>
</dbReference>
<dbReference type="OrthoDB" id="4096at2759"/>
<evidence type="ECO:0000256" key="1">
    <source>
        <dbReference type="ARBA" id="ARBA00004604"/>
    </source>
</evidence>
<feature type="non-terminal residue" evidence="10">
    <location>
        <position position="1"/>
    </location>
</feature>
<dbReference type="GO" id="GO:0005730">
    <property type="term" value="C:nucleolus"/>
    <property type="evidence" value="ECO:0000318"/>
    <property type="project" value="GO_Central"/>
</dbReference>
<dbReference type="GeneID" id="7048194"/>
<feature type="repeat" description="WD" evidence="8">
    <location>
        <begin position="221"/>
        <end position="262"/>
    </location>
</feature>
<evidence type="ECO:0000313" key="10">
    <source>
        <dbReference type="EMBL" id="EEB06712.2"/>
    </source>
</evidence>
<dbReference type="InterPro" id="IPR057644">
    <property type="entry name" value="Beta-prop_WDR75_2nd"/>
</dbReference>
<dbReference type="Pfam" id="PF23769">
    <property type="entry name" value="Beta-prop_WDR75_2nd"/>
    <property type="match status" value="1"/>
</dbReference>
<keyword evidence="3" id="KW-0698">rRNA processing</keyword>
<dbReference type="AlphaFoldDB" id="B6JYU4"/>
<dbReference type="GO" id="GO:0006364">
    <property type="term" value="P:rRNA processing"/>
    <property type="evidence" value="ECO:0007669"/>
    <property type="project" value="UniProtKB-KW"/>
</dbReference>
<dbReference type="GO" id="GO:0003723">
    <property type="term" value="F:RNA binding"/>
    <property type="evidence" value="ECO:0000318"/>
    <property type="project" value="GO_Central"/>
</dbReference>
<dbReference type="PROSITE" id="PS50082">
    <property type="entry name" value="WD_REPEATS_2"/>
    <property type="match status" value="1"/>
</dbReference>
<keyword evidence="2" id="KW-0690">Ribosome biogenesis</keyword>
<keyword evidence="6" id="KW-0804">Transcription</keyword>
<keyword evidence="5" id="KW-0677">Repeat</keyword>
<dbReference type="GO" id="GO:2000234">
    <property type="term" value="P:positive regulation of rRNA processing"/>
    <property type="evidence" value="ECO:0000318"/>
    <property type="project" value="GO_Central"/>
</dbReference>
<dbReference type="InterPro" id="IPR015943">
    <property type="entry name" value="WD40/YVTN_repeat-like_dom_sf"/>
</dbReference>
<dbReference type="Gene3D" id="2.130.10.10">
    <property type="entry name" value="YVTN repeat-like/Quinoprotein amine dehydrogenase"/>
    <property type="match status" value="1"/>
</dbReference>
<keyword evidence="4 8" id="KW-0853">WD repeat</keyword>
<evidence type="ECO:0000256" key="4">
    <source>
        <dbReference type="ARBA" id="ARBA00022574"/>
    </source>
</evidence>
<dbReference type="SMART" id="SM00320">
    <property type="entry name" value="WD40"/>
    <property type="match status" value="3"/>
</dbReference>
<dbReference type="HOGENOM" id="CLU_403137_0_0_1"/>
<dbReference type="Pfam" id="PF23869">
    <property type="entry name" value="Beta-prop_WDR75_1st"/>
    <property type="match status" value="1"/>
</dbReference>
<evidence type="ECO:0000256" key="7">
    <source>
        <dbReference type="ARBA" id="ARBA00023242"/>
    </source>
</evidence>